<comment type="caution">
    <text evidence="3">The sequence shown here is derived from an EMBL/GenBank/DDBJ whole genome shotgun (WGS) entry which is preliminary data.</text>
</comment>
<feature type="transmembrane region" description="Helical" evidence="2">
    <location>
        <begin position="15"/>
        <end position="34"/>
    </location>
</feature>
<name>A0A6B0SCQ6_9CETA</name>
<keyword evidence="4" id="KW-1185">Reference proteome</keyword>
<keyword evidence="2" id="KW-0812">Transmembrane</keyword>
<protein>
    <submittedName>
        <fullName evidence="3">Uncharacterized protein</fullName>
    </submittedName>
</protein>
<keyword evidence="2" id="KW-0472">Membrane</keyword>
<evidence type="ECO:0000313" key="3">
    <source>
        <dbReference type="EMBL" id="MXQ97704.1"/>
    </source>
</evidence>
<evidence type="ECO:0000256" key="2">
    <source>
        <dbReference type="SAM" id="Phobius"/>
    </source>
</evidence>
<proteinExistence type="predicted"/>
<evidence type="ECO:0000313" key="4">
    <source>
        <dbReference type="Proteomes" id="UP000322234"/>
    </source>
</evidence>
<reference evidence="3" key="1">
    <citation type="submission" date="2019-10" db="EMBL/GenBank/DDBJ databases">
        <title>The sequence and de novo assembly of the wild yak genome.</title>
        <authorList>
            <person name="Liu Y."/>
        </authorList>
    </citation>
    <scope>NUCLEOTIDE SEQUENCE [LARGE SCALE GENOMIC DNA]</scope>
    <source>
        <strain evidence="3">WY2019</strain>
    </source>
</reference>
<sequence length="438" mass="47792">MDRAQRSELETSPRLPVLFTIIVSLLITASPPYLPRPRTDNGPFLTDPGPSSCQRPVDSLTGHILKSESQGLGGTNKYTCFTFSRTFYGLSTDEWQVFWNVTLLLFLDLVSGDPRETLSPDFQVQAREFGRPEVKEGRKALCPLLSGGSEALRGAIRPDSDLGQRQAPRCPGPTFALRLSCDGRADRSASGCCHTAEDEQTPSEQNVSVEVPQRNTKKTDLSSQKVCPWDMGNLALEGGLRGPEVLRTNPGQTLCGTDVKSHQHGGEKLMRRDLGCWHTAEDEQTPSEQNVSVEVPQRNTKKTDLSSQKVCPWDMGNLALEGGLCGPEVLRTNPGQTLCGTDVKSHQHGGETLMRRDLDGDRVTRLVNMHLRASYPTSEGFSFHPDDEAALEGNVQKRSGVEGSDRGRHGAALLTDKNLNQAFVGPQAPGFPLADPPP</sequence>
<feature type="region of interest" description="Disordered" evidence="1">
    <location>
        <begin position="190"/>
        <end position="223"/>
    </location>
</feature>
<dbReference type="AlphaFoldDB" id="A0A6B0SCQ6"/>
<keyword evidence="2" id="KW-1133">Transmembrane helix</keyword>
<organism evidence="3 4">
    <name type="scientific">Bos mutus</name>
    <name type="common">wild yak</name>
    <dbReference type="NCBI Taxonomy" id="72004"/>
    <lineage>
        <taxon>Eukaryota</taxon>
        <taxon>Metazoa</taxon>
        <taxon>Chordata</taxon>
        <taxon>Craniata</taxon>
        <taxon>Vertebrata</taxon>
        <taxon>Euteleostomi</taxon>
        <taxon>Mammalia</taxon>
        <taxon>Eutheria</taxon>
        <taxon>Laurasiatheria</taxon>
        <taxon>Artiodactyla</taxon>
        <taxon>Ruminantia</taxon>
        <taxon>Pecora</taxon>
        <taxon>Bovidae</taxon>
        <taxon>Bovinae</taxon>
        <taxon>Bos</taxon>
    </lineage>
</organism>
<gene>
    <name evidence="3" type="ORF">E5288_WYG007421</name>
</gene>
<dbReference type="EMBL" id="VBQZ03000199">
    <property type="protein sequence ID" value="MXQ97704.1"/>
    <property type="molecule type" value="Genomic_DNA"/>
</dbReference>
<dbReference type="Proteomes" id="UP000322234">
    <property type="component" value="Unassembled WGS sequence"/>
</dbReference>
<feature type="region of interest" description="Disordered" evidence="1">
    <location>
        <begin position="417"/>
        <end position="438"/>
    </location>
</feature>
<evidence type="ECO:0000256" key="1">
    <source>
        <dbReference type="SAM" id="MobiDB-lite"/>
    </source>
</evidence>
<feature type="region of interest" description="Disordered" evidence="1">
    <location>
        <begin position="281"/>
        <end position="303"/>
    </location>
</feature>
<accession>A0A6B0SCQ6</accession>